<dbReference type="PROSITE" id="PS51294">
    <property type="entry name" value="HTH_MYB"/>
    <property type="match status" value="2"/>
</dbReference>
<dbReference type="GO" id="GO:0080092">
    <property type="term" value="P:regulation of pollen tube growth"/>
    <property type="evidence" value="ECO:0007669"/>
    <property type="project" value="UniProtKB-ARBA"/>
</dbReference>
<dbReference type="Gene3D" id="1.10.10.60">
    <property type="entry name" value="Homeodomain-like"/>
    <property type="match status" value="2"/>
</dbReference>
<evidence type="ECO:0000256" key="7">
    <source>
        <dbReference type="ARBA" id="ARBA00023242"/>
    </source>
</evidence>
<dbReference type="AlphaFoldDB" id="A0AAW2CTI6"/>
<keyword evidence="4" id="KW-0238">DNA-binding</keyword>
<dbReference type="FunFam" id="1.10.10.60:FF:000404">
    <property type="entry name" value="Transcription factor MYB97"/>
    <property type="match status" value="1"/>
</dbReference>
<sequence>MATKNSTGGVATSEGGGSSTGGAESGLGGATLKKGPWTAAEDAILVDYVRKHGEGNWNAVQRNSGLARCGKSCRLRWANHLRPNLKKGAFTPEEERLILELHAKFGNKWARMAAQLPGRTDNEIKNYWNTRVKRRQRQGLPLYPHDIQPSSQTQNPNQAQTQTQLQLQHQYQSQSQSTPTTPTTPTAPTTPTTPTTPTFHFQSHAHHHPSFSLSPTPPPPPPPSHHQQQQRHQHHSFPLSPSKPQHFTTNTTTSFPLFDPTNNSNTNTTPSSFTFHRPPPILGAPIRFKRYRETAGFSLPLSPAPHTTTTTTTTNNNNNMITSPTSITPLGQLSSTQLPDISCFKFPLTYSHSAPQLISTQLELDQMMSAYSMKQELPSSQLSPHHHHHPPPPPPATTMSEITIDTKVSAAAANQGCGNGLLEDLLDEAHALAISNQGLRTQSFLGVKEEKRVFDGFKHWEGSSTIDCSPGVKPKEEPGIQINTMQEDLSKLLNVIPSTMQIPSDWYSDSGEVSNGQSSGVTDENIGIDMQHMASLFPLGATTDHSHSRATGSCSWDNLPGIC</sequence>
<dbReference type="GO" id="GO:0048235">
    <property type="term" value="P:pollen sperm cell differentiation"/>
    <property type="evidence" value="ECO:0007669"/>
    <property type="project" value="UniProtKB-ARBA"/>
</dbReference>
<dbReference type="FunFam" id="1.10.10.60:FF:000001">
    <property type="entry name" value="MYB-related transcription factor"/>
    <property type="match status" value="1"/>
</dbReference>
<keyword evidence="7" id="KW-0539">Nucleus</keyword>
<evidence type="ECO:0000259" key="10">
    <source>
        <dbReference type="PROSITE" id="PS51294"/>
    </source>
</evidence>
<feature type="compositionally biased region" description="Low complexity" evidence="8">
    <location>
        <begin position="307"/>
        <end position="319"/>
    </location>
</feature>
<feature type="region of interest" description="Disordered" evidence="8">
    <location>
        <begin position="142"/>
        <end position="278"/>
    </location>
</feature>
<feature type="domain" description="HTH myb-type" evidence="10">
    <location>
        <begin position="82"/>
        <end position="136"/>
    </location>
</feature>
<dbReference type="SMART" id="SM00717">
    <property type="entry name" value="SANT"/>
    <property type="match status" value="2"/>
</dbReference>
<comment type="caution">
    <text evidence="11">The sequence shown here is derived from an EMBL/GenBank/DDBJ whole genome shotgun (WGS) entry which is preliminary data.</text>
</comment>
<keyword evidence="3" id="KW-0805">Transcription regulation</keyword>
<feature type="domain" description="HTH myb-type" evidence="10">
    <location>
        <begin position="29"/>
        <end position="81"/>
    </location>
</feature>
<dbReference type="Pfam" id="PF00249">
    <property type="entry name" value="Myb_DNA-binding"/>
    <property type="match status" value="2"/>
</dbReference>
<feature type="compositionally biased region" description="Gly residues" evidence="8">
    <location>
        <begin position="14"/>
        <end position="29"/>
    </location>
</feature>
<feature type="domain" description="Myb-like" evidence="9">
    <location>
        <begin position="82"/>
        <end position="132"/>
    </location>
</feature>
<evidence type="ECO:0000313" key="11">
    <source>
        <dbReference type="EMBL" id="KAL0000797.1"/>
    </source>
</evidence>
<dbReference type="InterPro" id="IPR001005">
    <property type="entry name" value="SANT/Myb"/>
</dbReference>
<dbReference type="InterPro" id="IPR017930">
    <property type="entry name" value="Myb_dom"/>
</dbReference>
<dbReference type="EMBL" id="JAZDWU010000005">
    <property type="protein sequence ID" value="KAL0000797.1"/>
    <property type="molecule type" value="Genomic_DNA"/>
</dbReference>
<evidence type="ECO:0000256" key="3">
    <source>
        <dbReference type="ARBA" id="ARBA00023015"/>
    </source>
</evidence>
<organism evidence="11 12">
    <name type="scientific">Lithocarpus litseifolius</name>
    <dbReference type="NCBI Taxonomy" id="425828"/>
    <lineage>
        <taxon>Eukaryota</taxon>
        <taxon>Viridiplantae</taxon>
        <taxon>Streptophyta</taxon>
        <taxon>Embryophyta</taxon>
        <taxon>Tracheophyta</taxon>
        <taxon>Spermatophyta</taxon>
        <taxon>Magnoliopsida</taxon>
        <taxon>eudicotyledons</taxon>
        <taxon>Gunneridae</taxon>
        <taxon>Pentapetalae</taxon>
        <taxon>rosids</taxon>
        <taxon>fabids</taxon>
        <taxon>Fagales</taxon>
        <taxon>Fagaceae</taxon>
        <taxon>Lithocarpus</taxon>
    </lineage>
</organism>
<dbReference type="PANTHER" id="PTHR47995:SF18">
    <property type="entry name" value="TRANSCRIPTION FACTOR MYB65"/>
    <property type="match status" value="1"/>
</dbReference>
<evidence type="ECO:0000256" key="2">
    <source>
        <dbReference type="ARBA" id="ARBA00022737"/>
    </source>
</evidence>
<dbReference type="InterPro" id="IPR009057">
    <property type="entry name" value="Homeodomain-like_sf"/>
</dbReference>
<dbReference type="SUPFAM" id="SSF46689">
    <property type="entry name" value="Homeodomain-like"/>
    <property type="match status" value="1"/>
</dbReference>
<dbReference type="CDD" id="cd00167">
    <property type="entry name" value="SANT"/>
    <property type="match status" value="2"/>
</dbReference>
<keyword evidence="5" id="KW-0010">Activator</keyword>
<dbReference type="GO" id="GO:0090406">
    <property type="term" value="C:pollen tube"/>
    <property type="evidence" value="ECO:0007669"/>
    <property type="project" value="UniProtKB-ARBA"/>
</dbReference>
<evidence type="ECO:0000256" key="8">
    <source>
        <dbReference type="SAM" id="MobiDB-lite"/>
    </source>
</evidence>
<proteinExistence type="predicted"/>
<reference evidence="11 12" key="1">
    <citation type="submission" date="2024-01" db="EMBL/GenBank/DDBJ databases">
        <title>A telomere-to-telomere, gap-free genome of sweet tea (Lithocarpus litseifolius).</title>
        <authorList>
            <person name="Zhou J."/>
        </authorList>
    </citation>
    <scope>NUCLEOTIDE SEQUENCE [LARGE SCALE GENOMIC DNA]</scope>
    <source>
        <strain evidence="11">Zhou-2022a</strain>
        <tissue evidence="11">Leaf</tissue>
    </source>
</reference>
<feature type="domain" description="Myb-like" evidence="9">
    <location>
        <begin position="29"/>
        <end position="81"/>
    </location>
</feature>
<name>A0AAW2CTI6_9ROSI</name>
<dbReference type="GO" id="GO:0003700">
    <property type="term" value="F:DNA-binding transcription factor activity"/>
    <property type="evidence" value="ECO:0007669"/>
    <property type="project" value="UniProtKB-ARBA"/>
</dbReference>
<keyword evidence="6" id="KW-0804">Transcription</keyword>
<keyword evidence="2" id="KW-0677">Repeat</keyword>
<dbReference type="PANTHER" id="PTHR47995">
    <property type="entry name" value="TRANSCRIPTION FACTOR MYB33-RELATED"/>
    <property type="match status" value="1"/>
</dbReference>
<feature type="compositionally biased region" description="Low complexity" evidence="8">
    <location>
        <begin position="148"/>
        <end position="202"/>
    </location>
</feature>
<evidence type="ECO:0000256" key="6">
    <source>
        <dbReference type="ARBA" id="ARBA00023163"/>
    </source>
</evidence>
<feature type="region of interest" description="Disordered" evidence="8">
    <location>
        <begin position="297"/>
        <end position="320"/>
    </location>
</feature>
<feature type="region of interest" description="Disordered" evidence="8">
    <location>
        <begin position="374"/>
        <end position="398"/>
    </location>
</feature>
<keyword evidence="12" id="KW-1185">Reference proteome</keyword>
<dbReference type="Proteomes" id="UP001459277">
    <property type="component" value="Unassembled WGS sequence"/>
</dbReference>
<feature type="region of interest" description="Disordered" evidence="8">
    <location>
        <begin position="1"/>
        <end position="30"/>
    </location>
</feature>
<dbReference type="GO" id="GO:0003677">
    <property type="term" value="F:DNA binding"/>
    <property type="evidence" value="ECO:0007669"/>
    <property type="project" value="UniProtKB-KW"/>
</dbReference>
<accession>A0AAW2CTI6</accession>
<evidence type="ECO:0000256" key="5">
    <source>
        <dbReference type="ARBA" id="ARBA00023159"/>
    </source>
</evidence>
<evidence type="ECO:0000313" key="12">
    <source>
        <dbReference type="Proteomes" id="UP001459277"/>
    </source>
</evidence>
<evidence type="ECO:0000259" key="9">
    <source>
        <dbReference type="PROSITE" id="PS50090"/>
    </source>
</evidence>
<feature type="compositionally biased region" description="Pro residues" evidence="8">
    <location>
        <begin position="215"/>
        <end position="224"/>
    </location>
</feature>
<dbReference type="PROSITE" id="PS50090">
    <property type="entry name" value="MYB_LIKE"/>
    <property type="match status" value="2"/>
</dbReference>
<evidence type="ECO:0000256" key="1">
    <source>
        <dbReference type="ARBA" id="ARBA00004123"/>
    </source>
</evidence>
<dbReference type="GO" id="GO:0005634">
    <property type="term" value="C:nucleus"/>
    <property type="evidence" value="ECO:0007669"/>
    <property type="project" value="UniProtKB-SubCell"/>
</dbReference>
<feature type="compositionally biased region" description="Polar residues" evidence="8">
    <location>
        <begin position="242"/>
        <end position="255"/>
    </location>
</feature>
<feature type="compositionally biased region" description="Low complexity" evidence="8">
    <location>
        <begin position="1"/>
        <end position="13"/>
    </location>
</feature>
<protein>
    <submittedName>
        <fullName evidence="11">Uncharacterized protein</fullName>
    </submittedName>
</protein>
<feature type="compositionally biased region" description="Low complexity" evidence="8">
    <location>
        <begin position="260"/>
        <end position="275"/>
    </location>
</feature>
<gene>
    <name evidence="11" type="ORF">SO802_014578</name>
</gene>
<comment type="subcellular location">
    <subcellularLocation>
        <location evidence="1">Nucleus</location>
    </subcellularLocation>
</comment>
<evidence type="ECO:0000256" key="4">
    <source>
        <dbReference type="ARBA" id="ARBA00023125"/>
    </source>
</evidence>